<evidence type="ECO:0000313" key="2">
    <source>
        <dbReference type="Proteomes" id="UP001597526"/>
    </source>
</evidence>
<dbReference type="RefSeq" id="WP_377768589.1">
    <property type="nucleotide sequence ID" value="NZ_JBHULB010000083.1"/>
</dbReference>
<protein>
    <recommendedName>
        <fullName evidence="3">Glycine dehydrogenase</fullName>
    </recommendedName>
</protein>
<evidence type="ECO:0000313" key="1">
    <source>
        <dbReference type="EMBL" id="MFD2589113.1"/>
    </source>
</evidence>
<dbReference type="Proteomes" id="UP001597526">
    <property type="component" value="Unassembled WGS sequence"/>
</dbReference>
<name>A0ABW5N3E3_9FLAO</name>
<accession>A0ABW5N3E3</accession>
<keyword evidence="2" id="KW-1185">Reference proteome</keyword>
<evidence type="ECO:0008006" key="3">
    <source>
        <dbReference type="Google" id="ProtNLM"/>
    </source>
</evidence>
<proteinExistence type="predicted"/>
<reference evidence="2" key="1">
    <citation type="journal article" date="2019" name="Int. J. Syst. Evol. Microbiol.">
        <title>The Global Catalogue of Microorganisms (GCM) 10K type strain sequencing project: providing services to taxonomists for standard genome sequencing and annotation.</title>
        <authorList>
            <consortium name="The Broad Institute Genomics Platform"/>
            <consortium name="The Broad Institute Genome Sequencing Center for Infectious Disease"/>
            <person name="Wu L."/>
            <person name="Ma J."/>
        </authorList>
    </citation>
    <scope>NUCLEOTIDE SEQUENCE [LARGE SCALE GENOMIC DNA]</scope>
    <source>
        <strain evidence="2">KCTC 52368</strain>
    </source>
</reference>
<gene>
    <name evidence="1" type="ORF">ACFSQJ_19470</name>
</gene>
<organism evidence="1 2">
    <name type="scientific">Croceitalea marina</name>
    <dbReference type="NCBI Taxonomy" id="1775166"/>
    <lineage>
        <taxon>Bacteria</taxon>
        <taxon>Pseudomonadati</taxon>
        <taxon>Bacteroidota</taxon>
        <taxon>Flavobacteriia</taxon>
        <taxon>Flavobacteriales</taxon>
        <taxon>Flavobacteriaceae</taxon>
        <taxon>Croceitalea</taxon>
    </lineage>
</organism>
<sequence length="76" mass="8708">MKISCDKAAEICTKSQYEEASWWQVLKLKLHISYCKSCAKFSAKNAKFTSLCESAKLEALKEKDKESMKEALKKQL</sequence>
<comment type="caution">
    <text evidence="1">The sequence shown here is derived from an EMBL/GenBank/DDBJ whole genome shotgun (WGS) entry which is preliminary data.</text>
</comment>
<dbReference type="EMBL" id="JBHULB010000083">
    <property type="protein sequence ID" value="MFD2589113.1"/>
    <property type="molecule type" value="Genomic_DNA"/>
</dbReference>